<name>A0A6J4T1X2_9ACTN</name>
<dbReference type="EMBL" id="CADCVM010000334">
    <property type="protein sequence ID" value="CAA9510992.1"/>
    <property type="molecule type" value="Genomic_DNA"/>
</dbReference>
<feature type="non-terminal residue" evidence="2">
    <location>
        <position position="248"/>
    </location>
</feature>
<feature type="compositionally biased region" description="Pro residues" evidence="1">
    <location>
        <begin position="237"/>
        <end position="248"/>
    </location>
</feature>
<protein>
    <submittedName>
        <fullName evidence="2">Uncharacterized protein</fullName>
    </submittedName>
</protein>
<organism evidence="2">
    <name type="scientific">uncultured Rubrobacteraceae bacterium</name>
    <dbReference type="NCBI Taxonomy" id="349277"/>
    <lineage>
        <taxon>Bacteria</taxon>
        <taxon>Bacillati</taxon>
        <taxon>Actinomycetota</taxon>
        <taxon>Rubrobacteria</taxon>
        <taxon>Rubrobacterales</taxon>
        <taxon>Rubrobacteraceae</taxon>
        <taxon>environmental samples</taxon>
    </lineage>
</organism>
<feature type="non-terminal residue" evidence="2">
    <location>
        <position position="1"/>
    </location>
</feature>
<gene>
    <name evidence="2" type="ORF">AVDCRST_MAG05-3018</name>
</gene>
<evidence type="ECO:0000256" key="1">
    <source>
        <dbReference type="SAM" id="MobiDB-lite"/>
    </source>
</evidence>
<sequence>VPVARPGGGAFAPHRQAHVRRLAGARGWRRGLFRGAPDRHHPVPPARLRPAGLAHSLACPRDGGEPGGRLRALRAVGDGADGRGDLRRAPGALALPVRRHQGRGGRPSAGAQSPDLPAPKDQRPDGAAGGAHLVPAARGLRPGSRRDPGLRSLRAARLLPPLPGEDRGRRLPEDPPPSRLPPARRGHGGRLPRLARAARGRVREPARVPPRRRPAPHPLEERGPHGRALRQGVLPRGPAPPHGGPRPQ</sequence>
<accession>A0A6J4T1X2</accession>
<feature type="compositionally biased region" description="Low complexity" evidence="1">
    <location>
        <begin position="150"/>
        <end position="159"/>
    </location>
</feature>
<proteinExistence type="predicted"/>
<feature type="region of interest" description="Disordered" evidence="1">
    <location>
        <begin position="54"/>
        <end position="248"/>
    </location>
</feature>
<dbReference type="AlphaFoldDB" id="A0A6J4T1X2"/>
<reference evidence="2" key="1">
    <citation type="submission" date="2020-02" db="EMBL/GenBank/DDBJ databases">
        <authorList>
            <person name="Meier V. D."/>
        </authorList>
    </citation>
    <scope>NUCLEOTIDE SEQUENCE</scope>
    <source>
        <strain evidence="2">AVDCRST_MAG05</strain>
    </source>
</reference>
<evidence type="ECO:0000313" key="2">
    <source>
        <dbReference type="EMBL" id="CAA9510992.1"/>
    </source>
</evidence>
<feature type="compositionally biased region" description="Basic and acidic residues" evidence="1">
    <location>
        <begin position="164"/>
        <end position="173"/>
    </location>
</feature>